<organism evidence="1 2">
    <name type="scientific">Hibiscus sabdariffa</name>
    <name type="common">roselle</name>
    <dbReference type="NCBI Taxonomy" id="183260"/>
    <lineage>
        <taxon>Eukaryota</taxon>
        <taxon>Viridiplantae</taxon>
        <taxon>Streptophyta</taxon>
        <taxon>Embryophyta</taxon>
        <taxon>Tracheophyta</taxon>
        <taxon>Spermatophyta</taxon>
        <taxon>Magnoliopsida</taxon>
        <taxon>eudicotyledons</taxon>
        <taxon>Gunneridae</taxon>
        <taxon>Pentapetalae</taxon>
        <taxon>rosids</taxon>
        <taxon>malvids</taxon>
        <taxon>Malvales</taxon>
        <taxon>Malvaceae</taxon>
        <taxon>Malvoideae</taxon>
        <taxon>Hibiscus</taxon>
    </lineage>
</organism>
<accession>A0ABR2SU99</accession>
<comment type="caution">
    <text evidence="1">The sequence shown here is derived from an EMBL/GenBank/DDBJ whole genome shotgun (WGS) entry which is preliminary data.</text>
</comment>
<gene>
    <name evidence="1" type="ORF">V6N11_025971</name>
</gene>
<proteinExistence type="predicted"/>
<keyword evidence="2" id="KW-1185">Reference proteome</keyword>
<sequence>MKPVGSCFPVAVASEIALLKSNAIGENPDFLQGLGSPLEVTIKISSPYPVKAEVEFEFLAFPERVVSQVVMLRPAFDLQRLGIVRHAIHDVNRVTESPIRYCV</sequence>
<dbReference type="EMBL" id="JBBPBN010000011">
    <property type="protein sequence ID" value="KAK9028833.1"/>
    <property type="molecule type" value="Genomic_DNA"/>
</dbReference>
<evidence type="ECO:0000313" key="1">
    <source>
        <dbReference type="EMBL" id="KAK9028833.1"/>
    </source>
</evidence>
<name>A0ABR2SU99_9ROSI</name>
<protein>
    <submittedName>
        <fullName evidence="1">Uncharacterized protein</fullName>
    </submittedName>
</protein>
<evidence type="ECO:0000313" key="2">
    <source>
        <dbReference type="Proteomes" id="UP001396334"/>
    </source>
</evidence>
<reference evidence="1 2" key="1">
    <citation type="journal article" date="2024" name="G3 (Bethesda)">
        <title>Genome assembly of Hibiscus sabdariffa L. provides insights into metabolisms of medicinal natural products.</title>
        <authorList>
            <person name="Kim T."/>
        </authorList>
    </citation>
    <scope>NUCLEOTIDE SEQUENCE [LARGE SCALE GENOMIC DNA]</scope>
    <source>
        <strain evidence="1">TK-2024</strain>
        <tissue evidence="1">Old leaves</tissue>
    </source>
</reference>
<dbReference type="Proteomes" id="UP001396334">
    <property type="component" value="Unassembled WGS sequence"/>
</dbReference>